<dbReference type="Gramene" id="Mp3g19450.1">
    <property type="protein sequence ID" value="Mp3g19450.1.cds1"/>
    <property type="gene ID" value="Mp3g19450"/>
</dbReference>
<evidence type="ECO:0000313" key="2">
    <source>
        <dbReference type="EMBL" id="PTQ38810.1"/>
    </source>
</evidence>
<dbReference type="AlphaFoldDB" id="A0A2R6WY86"/>
<feature type="transmembrane region" description="Helical" evidence="1">
    <location>
        <begin position="12"/>
        <end position="33"/>
    </location>
</feature>
<keyword evidence="1" id="KW-0472">Membrane</keyword>
<keyword evidence="1" id="KW-0812">Transmembrane</keyword>
<name>A0A2R6WY86_MARPO</name>
<organism evidence="2 3">
    <name type="scientific">Marchantia polymorpha</name>
    <name type="common">Common liverwort</name>
    <name type="synonym">Marchantia aquatica</name>
    <dbReference type="NCBI Taxonomy" id="3197"/>
    <lineage>
        <taxon>Eukaryota</taxon>
        <taxon>Viridiplantae</taxon>
        <taxon>Streptophyta</taxon>
        <taxon>Embryophyta</taxon>
        <taxon>Marchantiophyta</taxon>
        <taxon>Marchantiopsida</taxon>
        <taxon>Marchantiidae</taxon>
        <taxon>Marchantiales</taxon>
        <taxon>Marchantiaceae</taxon>
        <taxon>Marchantia</taxon>
    </lineage>
</organism>
<evidence type="ECO:0000313" key="3">
    <source>
        <dbReference type="Proteomes" id="UP000244005"/>
    </source>
</evidence>
<dbReference type="EMBL" id="KZ772721">
    <property type="protein sequence ID" value="PTQ38810.1"/>
    <property type="molecule type" value="Genomic_DNA"/>
</dbReference>
<keyword evidence="1" id="KW-1133">Transmembrane helix</keyword>
<sequence length="117" mass="13335">MFPVSNLLDGVFTSNLVICLVPLAGVDCIRYLYTAVYFVLDTHNTIWSIVEHSVMLRCRWIRTHFPSVPNIYPLSFTIIKTSEDTPILLLFTCYEPQVFASTISGDTNPSKVQIKYL</sequence>
<dbReference type="Proteomes" id="UP000244005">
    <property type="component" value="Unassembled WGS sequence"/>
</dbReference>
<protein>
    <submittedName>
        <fullName evidence="2">Uncharacterized protein</fullName>
    </submittedName>
</protein>
<gene>
    <name evidence="2" type="ORF">MARPO_0049s0089</name>
</gene>
<keyword evidence="3" id="KW-1185">Reference proteome</keyword>
<evidence type="ECO:0000256" key="1">
    <source>
        <dbReference type="SAM" id="Phobius"/>
    </source>
</evidence>
<accession>A0A2R6WY86</accession>
<reference evidence="3" key="1">
    <citation type="journal article" date="2017" name="Cell">
        <title>Insights into land plant evolution garnered from the Marchantia polymorpha genome.</title>
        <authorList>
            <person name="Bowman J.L."/>
            <person name="Kohchi T."/>
            <person name="Yamato K.T."/>
            <person name="Jenkins J."/>
            <person name="Shu S."/>
            <person name="Ishizaki K."/>
            <person name="Yamaoka S."/>
            <person name="Nishihama R."/>
            <person name="Nakamura Y."/>
            <person name="Berger F."/>
            <person name="Adam C."/>
            <person name="Aki S.S."/>
            <person name="Althoff F."/>
            <person name="Araki T."/>
            <person name="Arteaga-Vazquez M.A."/>
            <person name="Balasubrmanian S."/>
            <person name="Barry K."/>
            <person name="Bauer D."/>
            <person name="Boehm C.R."/>
            <person name="Briginshaw L."/>
            <person name="Caballero-Perez J."/>
            <person name="Catarino B."/>
            <person name="Chen F."/>
            <person name="Chiyoda S."/>
            <person name="Chovatia M."/>
            <person name="Davies K.M."/>
            <person name="Delmans M."/>
            <person name="Demura T."/>
            <person name="Dierschke T."/>
            <person name="Dolan L."/>
            <person name="Dorantes-Acosta A.E."/>
            <person name="Eklund D.M."/>
            <person name="Florent S.N."/>
            <person name="Flores-Sandoval E."/>
            <person name="Fujiyama A."/>
            <person name="Fukuzawa H."/>
            <person name="Galik B."/>
            <person name="Grimanelli D."/>
            <person name="Grimwood J."/>
            <person name="Grossniklaus U."/>
            <person name="Hamada T."/>
            <person name="Haseloff J."/>
            <person name="Hetherington A.J."/>
            <person name="Higo A."/>
            <person name="Hirakawa Y."/>
            <person name="Hundley H.N."/>
            <person name="Ikeda Y."/>
            <person name="Inoue K."/>
            <person name="Inoue S.I."/>
            <person name="Ishida S."/>
            <person name="Jia Q."/>
            <person name="Kakita M."/>
            <person name="Kanazawa T."/>
            <person name="Kawai Y."/>
            <person name="Kawashima T."/>
            <person name="Kennedy M."/>
            <person name="Kinose K."/>
            <person name="Kinoshita T."/>
            <person name="Kohara Y."/>
            <person name="Koide E."/>
            <person name="Komatsu K."/>
            <person name="Kopischke S."/>
            <person name="Kubo M."/>
            <person name="Kyozuka J."/>
            <person name="Lagercrantz U."/>
            <person name="Lin S.S."/>
            <person name="Lindquist E."/>
            <person name="Lipzen A.M."/>
            <person name="Lu C.W."/>
            <person name="De Luna E."/>
            <person name="Martienssen R.A."/>
            <person name="Minamino N."/>
            <person name="Mizutani M."/>
            <person name="Mizutani M."/>
            <person name="Mochizuki N."/>
            <person name="Monte I."/>
            <person name="Mosher R."/>
            <person name="Nagasaki H."/>
            <person name="Nakagami H."/>
            <person name="Naramoto S."/>
            <person name="Nishitani K."/>
            <person name="Ohtani M."/>
            <person name="Okamoto T."/>
            <person name="Okumura M."/>
            <person name="Phillips J."/>
            <person name="Pollak B."/>
            <person name="Reinders A."/>
            <person name="Rovekamp M."/>
            <person name="Sano R."/>
            <person name="Sawa S."/>
            <person name="Schmid M.W."/>
            <person name="Shirakawa M."/>
            <person name="Solano R."/>
            <person name="Spunde A."/>
            <person name="Suetsugu N."/>
            <person name="Sugano S."/>
            <person name="Sugiyama A."/>
            <person name="Sun R."/>
            <person name="Suzuki Y."/>
            <person name="Takenaka M."/>
            <person name="Takezawa D."/>
            <person name="Tomogane H."/>
            <person name="Tsuzuki M."/>
            <person name="Ueda T."/>
            <person name="Umeda M."/>
            <person name="Ward J.M."/>
            <person name="Watanabe Y."/>
            <person name="Yazaki K."/>
            <person name="Yokoyama R."/>
            <person name="Yoshitake Y."/>
            <person name="Yotsui I."/>
            <person name="Zachgo S."/>
            <person name="Schmutz J."/>
        </authorList>
    </citation>
    <scope>NUCLEOTIDE SEQUENCE [LARGE SCALE GENOMIC DNA]</scope>
    <source>
        <strain evidence="3">Tak-1</strain>
    </source>
</reference>
<proteinExistence type="predicted"/>